<keyword evidence="1" id="KW-1133">Transmembrane helix</keyword>
<proteinExistence type="predicted"/>
<evidence type="ECO:0000313" key="3">
    <source>
        <dbReference type="Proteomes" id="UP000426772"/>
    </source>
</evidence>
<accession>A0ABY3LL85</accession>
<protein>
    <submittedName>
        <fullName evidence="2">Uncharacterized protein</fullName>
    </submittedName>
</protein>
<comment type="caution">
    <text evidence="2">The sequence shown here is derived from an EMBL/GenBank/DDBJ whole genome shotgun (WGS) entry which is preliminary data.</text>
</comment>
<dbReference type="RefSeq" id="WP_147788549.1">
    <property type="nucleotide sequence ID" value="NZ_CP171465.1"/>
</dbReference>
<organism evidence="2 3">
    <name type="scientific">Pantoea vagans</name>
    <dbReference type="NCBI Taxonomy" id="470934"/>
    <lineage>
        <taxon>Bacteria</taxon>
        <taxon>Pseudomonadati</taxon>
        <taxon>Pseudomonadota</taxon>
        <taxon>Gammaproteobacteria</taxon>
        <taxon>Enterobacterales</taxon>
        <taxon>Erwiniaceae</taxon>
        <taxon>Pantoea</taxon>
    </lineage>
</organism>
<keyword evidence="1" id="KW-0812">Transmembrane</keyword>
<reference evidence="2 3" key="1">
    <citation type="submission" date="2018-10" db="EMBL/GenBank/DDBJ databases">
        <title>Draft genome sequence of Pantoea vagans isolated from corpses of the sugarcane aphid Melanaphis sacchari Zehntner.</title>
        <authorList>
            <person name="Toledo E."/>
            <person name="Pena G."/>
            <person name="Lozano L."/>
        </authorList>
    </citation>
    <scope>NUCLEOTIDE SEQUENCE [LARGE SCALE GENOMIC DNA]</scope>
    <source>
        <strain evidence="2 3">ET-90</strain>
    </source>
</reference>
<dbReference type="Proteomes" id="UP000426772">
    <property type="component" value="Unassembled WGS sequence"/>
</dbReference>
<gene>
    <name evidence="2" type="ORF">D9O29_04020</name>
</gene>
<keyword evidence="1" id="KW-0472">Membrane</keyword>
<keyword evidence="3" id="KW-1185">Reference proteome</keyword>
<evidence type="ECO:0000313" key="2">
    <source>
        <dbReference type="EMBL" id="TXL81269.1"/>
    </source>
</evidence>
<dbReference type="EMBL" id="RCNL01000001">
    <property type="protein sequence ID" value="TXL81269.1"/>
    <property type="molecule type" value="Genomic_DNA"/>
</dbReference>
<name>A0ABY3LL85_9GAMM</name>
<sequence length="70" mass="7865">MKILIFIVILSASWILIPEGFIRSLVEGHISGDGESAIDSFEFTVLVLKAVFSLLPAFIGVWLYRKANRR</sequence>
<feature type="transmembrane region" description="Helical" evidence="1">
    <location>
        <begin position="44"/>
        <end position="64"/>
    </location>
</feature>
<evidence type="ECO:0000256" key="1">
    <source>
        <dbReference type="SAM" id="Phobius"/>
    </source>
</evidence>